<keyword evidence="1" id="KW-0472">Membrane</keyword>
<keyword evidence="1" id="KW-1133">Transmembrane helix</keyword>
<reference evidence="2 3" key="1">
    <citation type="submission" date="2020-08" db="EMBL/GenBank/DDBJ databases">
        <title>Genome sequence of Sphingomonas daechungensis KACC 18115T.</title>
        <authorList>
            <person name="Hyun D.-W."/>
            <person name="Bae J.-W."/>
        </authorList>
    </citation>
    <scope>NUCLEOTIDE SEQUENCE [LARGE SCALE GENOMIC DNA]</scope>
    <source>
        <strain evidence="2 3">KACC 18115</strain>
    </source>
</reference>
<organism evidence="2 3">
    <name type="scientific">Sphingomonas daechungensis</name>
    <dbReference type="NCBI Taxonomy" id="1176646"/>
    <lineage>
        <taxon>Bacteria</taxon>
        <taxon>Pseudomonadati</taxon>
        <taxon>Pseudomonadota</taxon>
        <taxon>Alphaproteobacteria</taxon>
        <taxon>Sphingomonadales</taxon>
        <taxon>Sphingomonadaceae</taxon>
        <taxon>Sphingomonas</taxon>
    </lineage>
</organism>
<evidence type="ECO:0000313" key="2">
    <source>
        <dbReference type="EMBL" id="QNP42861.1"/>
    </source>
</evidence>
<dbReference type="Proteomes" id="UP000516134">
    <property type="component" value="Chromosome"/>
</dbReference>
<evidence type="ECO:0000256" key="1">
    <source>
        <dbReference type="SAM" id="Phobius"/>
    </source>
</evidence>
<protein>
    <recommendedName>
        <fullName evidence="4">GlsB/YeaQ/YmgE family stress response membrane protein</fullName>
    </recommendedName>
</protein>
<name>A0ABX6SZ52_9SPHN</name>
<gene>
    <name evidence="2" type="ORF">H9L15_12470</name>
</gene>
<keyword evidence="1" id="KW-0812">Transmembrane</keyword>
<accession>A0ABX6SZ52</accession>
<evidence type="ECO:0008006" key="4">
    <source>
        <dbReference type="Google" id="ProtNLM"/>
    </source>
</evidence>
<sequence>MATRKPMAGGFLWMIAILAGAIWGVMAGNPMKGILIGTFAGAAMAAAIWLLDRSRR</sequence>
<dbReference type="RefSeq" id="WP_187714293.1">
    <property type="nucleotide sequence ID" value="NZ_BAABJC010000001.1"/>
</dbReference>
<dbReference type="EMBL" id="CP060780">
    <property type="protein sequence ID" value="QNP42861.1"/>
    <property type="molecule type" value="Genomic_DNA"/>
</dbReference>
<keyword evidence="3" id="KW-1185">Reference proteome</keyword>
<feature type="transmembrane region" description="Helical" evidence="1">
    <location>
        <begin position="7"/>
        <end position="27"/>
    </location>
</feature>
<feature type="transmembrane region" description="Helical" evidence="1">
    <location>
        <begin position="33"/>
        <end position="51"/>
    </location>
</feature>
<evidence type="ECO:0000313" key="3">
    <source>
        <dbReference type="Proteomes" id="UP000516134"/>
    </source>
</evidence>
<proteinExistence type="predicted"/>